<gene>
    <name evidence="21" type="ORF">PMEA_00035259</name>
</gene>
<comment type="subcellular location">
    <subcellularLocation>
        <location evidence="1">Membrane</location>
        <topology evidence="1">Single-pass membrane protein</topology>
    </subcellularLocation>
</comment>
<dbReference type="FunFam" id="2.60.40.10:FF:000032">
    <property type="entry name" value="palladin isoform X1"/>
    <property type="match status" value="1"/>
</dbReference>
<dbReference type="InterPro" id="IPR036179">
    <property type="entry name" value="Ig-like_dom_sf"/>
</dbReference>
<feature type="domain" description="Ig-like" evidence="20">
    <location>
        <begin position="455"/>
        <end position="551"/>
    </location>
</feature>
<evidence type="ECO:0000256" key="1">
    <source>
        <dbReference type="ARBA" id="ARBA00004167"/>
    </source>
</evidence>
<evidence type="ECO:0000256" key="18">
    <source>
        <dbReference type="SAM" id="Phobius"/>
    </source>
</evidence>
<dbReference type="InterPro" id="IPR007110">
    <property type="entry name" value="Ig-like_dom"/>
</dbReference>
<dbReference type="InterPro" id="IPR003599">
    <property type="entry name" value="Ig_sub"/>
</dbReference>
<dbReference type="PRINTS" id="PR00109">
    <property type="entry name" value="TYRKINASE"/>
</dbReference>
<evidence type="ECO:0000256" key="8">
    <source>
        <dbReference type="ARBA" id="ARBA00022989"/>
    </source>
</evidence>
<dbReference type="PANTHER" id="PTHR24416">
    <property type="entry name" value="TYROSINE-PROTEIN KINASE RECEPTOR"/>
    <property type="match status" value="1"/>
</dbReference>
<dbReference type="PROSITE" id="PS50835">
    <property type="entry name" value="IG_LIKE"/>
    <property type="match status" value="3"/>
</dbReference>
<evidence type="ECO:0000256" key="4">
    <source>
        <dbReference type="ARBA" id="ARBA00022692"/>
    </source>
</evidence>
<evidence type="ECO:0000256" key="5">
    <source>
        <dbReference type="ARBA" id="ARBA00022741"/>
    </source>
</evidence>
<dbReference type="PROSITE" id="PS50011">
    <property type="entry name" value="PROTEIN_KINASE_DOM"/>
    <property type="match status" value="1"/>
</dbReference>
<protein>
    <recommendedName>
        <fullName evidence="2">receptor protein-tyrosine kinase</fullName>
        <ecNumber evidence="2">2.7.10.1</ecNumber>
    </recommendedName>
</protein>
<evidence type="ECO:0000256" key="3">
    <source>
        <dbReference type="ARBA" id="ARBA00022679"/>
    </source>
</evidence>
<dbReference type="EC" id="2.7.10.1" evidence="2"/>
<feature type="domain" description="Protein kinase" evidence="19">
    <location>
        <begin position="828"/>
        <end position="1098"/>
    </location>
</feature>
<dbReference type="CDD" id="cd00192">
    <property type="entry name" value="PTKc"/>
    <property type="match status" value="1"/>
</dbReference>
<evidence type="ECO:0000256" key="13">
    <source>
        <dbReference type="ARBA" id="ARBA00023180"/>
    </source>
</evidence>
<keyword evidence="6" id="KW-0418">Kinase</keyword>
<evidence type="ECO:0000256" key="14">
    <source>
        <dbReference type="ARBA" id="ARBA00023319"/>
    </source>
</evidence>
<evidence type="ECO:0000259" key="19">
    <source>
        <dbReference type="PROSITE" id="PS50011"/>
    </source>
</evidence>
<dbReference type="FunFam" id="1.10.510.10:FF:000554">
    <property type="entry name" value="Predicted protein"/>
    <property type="match status" value="1"/>
</dbReference>
<dbReference type="InterPro" id="IPR013783">
    <property type="entry name" value="Ig-like_fold"/>
</dbReference>
<dbReference type="Proteomes" id="UP001159428">
    <property type="component" value="Unassembled WGS sequence"/>
</dbReference>
<feature type="domain" description="Ig-like" evidence="20">
    <location>
        <begin position="345"/>
        <end position="447"/>
    </location>
</feature>
<evidence type="ECO:0000256" key="9">
    <source>
        <dbReference type="ARBA" id="ARBA00023136"/>
    </source>
</evidence>
<dbReference type="GO" id="GO:0043235">
    <property type="term" value="C:receptor complex"/>
    <property type="evidence" value="ECO:0007669"/>
    <property type="project" value="TreeGrafter"/>
</dbReference>
<dbReference type="SMART" id="SM00409">
    <property type="entry name" value="IG"/>
    <property type="match status" value="3"/>
</dbReference>
<keyword evidence="22" id="KW-1185">Reference proteome</keyword>
<feature type="compositionally biased region" description="Polar residues" evidence="17">
    <location>
        <begin position="736"/>
        <end position="745"/>
    </location>
</feature>
<keyword evidence="9 18" id="KW-0472">Membrane</keyword>
<comment type="catalytic activity">
    <reaction evidence="15">
        <text>L-tyrosyl-[protein] + ATP = O-phospho-L-tyrosyl-[protein] + ADP + H(+)</text>
        <dbReference type="Rhea" id="RHEA:10596"/>
        <dbReference type="Rhea" id="RHEA-COMP:10136"/>
        <dbReference type="Rhea" id="RHEA-COMP:20101"/>
        <dbReference type="ChEBI" id="CHEBI:15378"/>
        <dbReference type="ChEBI" id="CHEBI:30616"/>
        <dbReference type="ChEBI" id="CHEBI:46858"/>
        <dbReference type="ChEBI" id="CHEBI:61978"/>
        <dbReference type="ChEBI" id="CHEBI:456216"/>
        <dbReference type="EC" id="2.7.10.1"/>
    </reaction>
</comment>
<keyword evidence="14" id="KW-0393">Immunoglobulin domain</keyword>
<dbReference type="InterPro" id="IPR013098">
    <property type="entry name" value="Ig_I-set"/>
</dbReference>
<dbReference type="Gene3D" id="2.60.40.10">
    <property type="entry name" value="Immunoglobulins"/>
    <property type="match status" value="3"/>
</dbReference>
<feature type="region of interest" description="Disordered" evidence="17">
    <location>
        <begin position="728"/>
        <end position="822"/>
    </location>
</feature>
<feature type="transmembrane region" description="Helical" evidence="18">
    <location>
        <begin position="681"/>
        <end position="702"/>
    </location>
</feature>
<dbReference type="Pfam" id="PF07714">
    <property type="entry name" value="PK_Tyr_Ser-Thr"/>
    <property type="match status" value="1"/>
</dbReference>
<reference evidence="21 22" key="1">
    <citation type="submission" date="2022-05" db="EMBL/GenBank/DDBJ databases">
        <authorList>
            <consortium name="Genoscope - CEA"/>
            <person name="William W."/>
        </authorList>
    </citation>
    <scope>NUCLEOTIDE SEQUENCE [LARGE SCALE GENOMIC DNA]</scope>
</reference>
<organism evidence="21 22">
    <name type="scientific">Pocillopora meandrina</name>
    <dbReference type="NCBI Taxonomy" id="46732"/>
    <lineage>
        <taxon>Eukaryota</taxon>
        <taxon>Metazoa</taxon>
        <taxon>Cnidaria</taxon>
        <taxon>Anthozoa</taxon>
        <taxon>Hexacorallia</taxon>
        <taxon>Scleractinia</taxon>
        <taxon>Astrocoeniina</taxon>
        <taxon>Pocilloporidae</taxon>
        <taxon>Pocillopora</taxon>
    </lineage>
</organism>
<evidence type="ECO:0000256" key="11">
    <source>
        <dbReference type="ARBA" id="ARBA00023157"/>
    </source>
</evidence>
<keyword evidence="8 18" id="KW-1133">Transmembrane helix</keyword>
<evidence type="ECO:0000313" key="22">
    <source>
        <dbReference type="Proteomes" id="UP001159428"/>
    </source>
</evidence>
<dbReference type="GO" id="GO:0005524">
    <property type="term" value="F:ATP binding"/>
    <property type="evidence" value="ECO:0007669"/>
    <property type="project" value="UniProtKB-UniRule"/>
</dbReference>
<keyword evidence="4 18" id="KW-0812">Transmembrane</keyword>
<evidence type="ECO:0000256" key="12">
    <source>
        <dbReference type="ARBA" id="ARBA00023170"/>
    </source>
</evidence>
<dbReference type="SUPFAM" id="SSF56112">
    <property type="entry name" value="Protein kinase-like (PK-like)"/>
    <property type="match status" value="1"/>
</dbReference>
<dbReference type="InterPro" id="IPR008266">
    <property type="entry name" value="Tyr_kinase_AS"/>
</dbReference>
<proteinExistence type="predicted"/>
<evidence type="ECO:0000256" key="10">
    <source>
        <dbReference type="ARBA" id="ARBA00023137"/>
    </source>
</evidence>
<evidence type="ECO:0000256" key="17">
    <source>
        <dbReference type="SAM" id="MobiDB-lite"/>
    </source>
</evidence>
<dbReference type="GO" id="GO:0007169">
    <property type="term" value="P:cell surface receptor protein tyrosine kinase signaling pathway"/>
    <property type="evidence" value="ECO:0007669"/>
    <property type="project" value="TreeGrafter"/>
</dbReference>
<evidence type="ECO:0000256" key="7">
    <source>
        <dbReference type="ARBA" id="ARBA00022840"/>
    </source>
</evidence>
<dbReference type="PROSITE" id="PS00107">
    <property type="entry name" value="PROTEIN_KINASE_ATP"/>
    <property type="match status" value="1"/>
</dbReference>
<feature type="domain" description="Ig-like" evidence="20">
    <location>
        <begin position="566"/>
        <end position="662"/>
    </location>
</feature>
<dbReference type="InterPro" id="IPR001245">
    <property type="entry name" value="Ser-Thr/Tyr_kinase_cat_dom"/>
</dbReference>
<name>A0AAU9W4F8_9CNID</name>
<evidence type="ECO:0000256" key="16">
    <source>
        <dbReference type="PROSITE-ProRule" id="PRU10141"/>
    </source>
</evidence>
<sequence>MNNTKQVIDNHNKRILHSSHSSYTKDNKDGTGTNKTCNCRQKNNCPLNGNCLQSSVVYQATVTRNDNNTSETYIGLTETDFKTRHRNHTASFRHAKHKNSTELSKHILTLKNDNIDYFISWRVLSSNSPYNSSSKRCNLCLKEKFLIIYRPDLSSLNKRNELVSSCRHRNKATVPRENRLADFLYIYIFTMLDMYDYDFPTNSYSAPTHLFLFFLFLESTGHHNLDDKAAYHLPRNRHWLFDLVQLLAHQELFAPTFNFDIFHKQLSQVGKNGHTGPYVMTYLILVQTIGSLSCSATDFVMSCLCKMATKKTALSQRIQKYLHQNRLCIIHFLLSLFNLSNPVRPVVDISSSPENSTLPIGASITLNCTAEPRGQDTLYRDRFVKYIEWYDPQDNKVVAKCEQPSKKGKKLLSCPLVLKNLTVDKFGRYNCQAGNGYNKHCTRKSFEIVIHGLAPELVEVPRNQSIDIGANVTFNCTATGLLKPSISWIKNSDSSALQTNSRVTFSSSYNNSSSSKNHKTMQSRLFITGAKKEDFGKYQCEAKNSAGKNLSLPAFLTSKDSDDQKPEIVEGPKNQSVLIGSNATLSCTVRGLPRPTIRWIKDNSSYPLQSNLRARVVPDGPTNRSQLFISRVQMEDYGKYQCIANNSIGRSQSGVAVLNKATPTLTHVKREPENSASQTTIVAVSCTLAAVVICVVTGFVWNRRRNRDKERRKRAIKVYLKKGQQLRNGIQDLENNRSPNSQTIETPEERLPLVGDGVGDRLPPDGSEQDDSVQGIKERGQERLESGEGIAGGHISTADKHLGVDEQRDCGEISQGTEEESENLDNLEVFDEILGEGEFGIVYKGRYGGKDGNITDVAVKKLKDPSAIAKETLLNEIRTLKKAGKHPNIVTLIGTRIEEGNVLVVTELIHGGSLENLLRAPGERSNYHNVCCKLNDRQLVTIAFQIAMGMQHLEERKFVHRDLAARNILVDANLVAKVGDFGLARDISAAGIYTITSSGKVPWRWSSLESLRDLHFTSMSDVWSFGIVLWEITTCGELPYPDITSPIALVTRLASGYRMPRPDRCSEELYELMSSCWKENPLMRPAFSQIAQQLKNFLREVKRTYTNITEFNDGEA</sequence>
<evidence type="ECO:0000313" key="21">
    <source>
        <dbReference type="EMBL" id="CAH3103732.1"/>
    </source>
</evidence>
<dbReference type="InterPro" id="IPR050122">
    <property type="entry name" value="RTK"/>
</dbReference>
<dbReference type="InterPro" id="IPR011009">
    <property type="entry name" value="Kinase-like_dom_sf"/>
</dbReference>
<dbReference type="InterPro" id="IPR020635">
    <property type="entry name" value="Tyr_kinase_cat_dom"/>
</dbReference>
<feature type="binding site" evidence="16">
    <location>
        <position position="861"/>
    </location>
    <ligand>
        <name>ATP</name>
        <dbReference type="ChEBI" id="CHEBI:30616"/>
    </ligand>
</feature>
<dbReference type="InterPro" id="IPR000719">
    <property type="entry name" value="Prot_kinase_dom"/>
</dbReference>
<keyword evidence="12" id="KW-0675">Receptor</keyword>
<feature type="compositionally biased region" description="Basic and acidic residues" evidence="17">
    <location>
        <begin position="776"/>
        <end position="786"/>
    </location>
</feature>
<feature type="compositionally biased region" description="Basic and acidic residues" evidence="17">
    <location>
        <begin position="797"/>
        <end position="811"/>
    </location>
</feature>
<dbReference type="PROSITE" id="PS00109">
    <property type="entry name" value="PROTEIN_KINASE_TYR"/>
    <property type="match status" value="1"/>
</dbReference>
<comment type="caution">
    <text evidence="21">The sequence shown here is derived from an EMBL/GenBank/DDBJ whole genome shotgun (WGS) entry which is preliminary data.</text>
</comment>
<dbReference type="SMART" id="SM00408">
    <property type="entry name" value="IGc2"/>
    <property type="match status" value="3"/>
</dbReference>
<dbReference type="GO" id="GO:0005886">
    <property type="term" value="C:plasma membrane"/>
    <property type="evidence" value="ECO:0007669"/>
    <property type="project" value="TreeGrafter"/>
</dbReference>
<dbReference type="SUPFAM" id="SSF48726">
    <property type="entry name" value="Immunoglobulin"/>
    <property type="match status" value="3"/>
</dbReference>
<keyword evidence="5 16" id="KW-0547">Nucleotide-binding</keyword>
<evidence type="ECO:0000256" key="2">
    <source>
        <dbReference type="ARBA" id="ARBA00011902"/>
    </source>
</evidence>
<dbReference type="InterPro" id="IPR003598">
    <property type="entry name" value="Ig_sub2"/>
</dbReference>
<evidence type="ECO:0000256" key="15">
    <source>
        <dbReference type="ARBA" id="ARBA00051243"/>
    </source>
</evidence>
<dbReference type="AlphaFoldDB" id="A0AAU9W4F8"/>
<dbReference type="SMART" id="SM00219">
    <property type="entry name" value="TyrKc"/>
    <property type="match status" value="1"/>
</dbReference>
<dbReference type="Pfam" id="PF07679">
    <property type="entry name" value="I-set"/>
    <property type="match status" value="2"/>
</dbReference>
<accession>A0AAU9W4F8</accession>
<evidence type="ECO:0000259" key="20">
    <source>
        <dbReference type="PROSITE" id="PS50835"/>
    </source>
</evidence>
<dbReference type="PANTHER" id="PTHR24416:SF622">
    <property type="entry name" value="PROTEIN KINASE DOMAIN-CONTAINING PROTEIN"/>
    <property type="match status" value="1"/>
</dbReference>
<feature type="region of interest" description="Disordered" evidence="17">
    <location>
        <begin position="1"/>
        <end position="31"/>
    </location>
</feature>
<dbReference type="EMBL" id="CALNXJ010000009">
    <property type="protein sequence ID" value="CAH3103732.1"/>
    <property type="molecule type" value="Genomic_DNA"/>
</dbReference>
<keyword evidence="13" id="KW-0325">Glycoprotein</keyword>
<dbReference type="Gene3D" id="1.10.510.10">
    <property type="entry name" value="Transferase(Phosphotransferase) domain 1"/>
    <property type="match status" value="1"/>
</dbReference>
<keyword evidence="10" id="KW-0829">Tyrosine-protein kinase</keyword>
<keyword evidence="11" id="KW-1015">Disulfide bond</keyword>
<keyword evidence="3" id="KW-0808">Transferase</keyword>
<evidence type="ECO:0000256" key="6">
    <source>
        <dbReference type="ARBA" id="ARBA00022777"/>
    </source>
</evidence>
<keyword evidence="7 16" id="KW-0067">ATP-binding</keyword>
<dbReference type="InterPro" id="IPR017441">
    <property type="entry name" value="Protein_kinase_ATP_BS"/>
</dbReference>
<dbReference type="GO" id="GO:0004714">
    <property type="term" value="F:transmembrane receptor protein tyrosine kinase activity"/>
    <property type="evidence" value="ECO:0007669"/>
    <property type="project" value="UniProtKB-EC"/>
</dbReference>